<evidence type="ECO:0000313" key="3">
    <source>
        <dbReference type="EMBL" id="RKP18630.1"/>
    </source>
</evidence>
<feature type="transmembrane region" description="Helical" evidence="2">
    <location>
        <begin position="151"/>
        <end position="175"/>
    </location>
</feature>
<organism evidence="3 4">
    <name type="scientific">Rozella allomycis (strain CSF55)</name>
    <dbReference type="NCBI Taxonomy" id="988480"/>
    <lineage>
        <taxon>Eukaryota</taxon>
        <taxon>Fungi</taxon>
        <taxon>Fungi incertae sedis</taxon>
        <taxon>Cryptomycota</taxon>
        <taxon>Cryptomycota incertae sedis</taxon>
        <taxon>Rozella</taxon>
    </lineage>
</organism>
<keyword evidence="2" id="KW-1133">Transmembrane helix</keyword>
<evidence type="ECO:0000256" key="1">
    <source>
        <dbReference type="SAM" id="MobiDB-lite"/>
    </source>
</evidence>
<dbReference type="Proteomes" id="UP000281549">
    <property type="component" value="Unassembled WGS sequence"/>
</dbReference>
<dbReference type="AlphaFoldDB" id="A0A4P9YJM3"/>
<reference evidence="4" key="1">
    <citation type="journal article" date="2018" name="Nat. Microbiol.">
        <title>Leveraging single-cell genomics to expand the fungal tree of life.</title>
        <authorList>
            <person name="Ahrendt S.R."/>
            <person name="Quandt C.A."/>
            <person name="Ciobanu D."/>
            <person name="Clum A."/>
            <person name="Salamov A."/>
            <person name="Andreopoulos B."/>
            <person name="Cheng J.F."/>
            <person name="Woyke T."/>
            <person name="Pelin A."/>
            <person name="Henrissat B."/>
            <person name="Reynolds N.K."/>
            <person name="Benny G.L."/>
            <person name="Smith M.E."/>
            <person name="James T.Y."/>
            <person name="Grigoriev I.V."/>
        </authorList>
    </citation>
    <scope>NUCLEOTIDE SEQUENCE [LARGE SCALE GENOMIC DNA]</scope>
    <source>
        <strain evidence="4">CSF55</strain>
    </source>
</reference>
<keyword evidence="2" id="KW-0812">Transmembrane</keyword>
<dbReference type="EMBL" id="ML005408">
    <property type="protein sequence ID" value="RKP18630.1"/>
    <property type="molecule type" value="Genomic_DNA"/>
</dbReference>
<evidence type="ECO:0000313" key="4">
    <source>
        <dbReference type="Proteomes" id="UP000281549"/>
    </source>
</evidence>
<proteinExistence type="predicted"/>
<evidence type="ECO:0000256" key="2">
    <source>
        <dbReference type="SAM" id="Phobius"/>
    </source>
</evidence>
<name>A0A4P9YJM3_ROZAC</name>
<feature type="compositionally biased region" description="Polar residues" evidence="1">
    <location>
        <begin position="93"/>
        <end position="123"/>
    </location>
</feature>
<gene>
    <name evidence="3" type="ORF">ROZALSC1DRAFT_29701</name>
</gene>
<keyword evidence="2" id="KW-0472">Membrane</keyword>
<feature type="region of interest" description="Disordered" evidence="1">
    <location>
        <begin position="87"/>
        <end position="147"/>
    </location>
</feature>
<sequence length="183" mass="20329">MLHYATTIPTMNFKYVVALLISGHVIANNEFVIPGTYIDKDFQDITPSDYKMFELPDAKEMEELAEASKKIIKKLIKKIDELDPAKGDVTADESVQQAHVPATQENVQKKSTIPTDQTNTEQQHIPVPDANRKEQANLTEEEEDDDDSIDAFMVIGGTLGAVGLLASMAGVAKYYKTKSKYSF</sequence>
<protein>
    <submittedName>
        <fullName evidence="3">Uncharacterized protein</fullName>
    </submittedName>
</protein>
<accession>A0A4P9YJM3</accession>